<dbReference type="RefSeq" id="WP_128509387.1">
    <property type="nucleotide sequence ID" value="NZ_QUAC01000198.1"/>
</dbReference>
<accession>A0A371PZ82</accession>
<dbReference type="Pfam" id="PF10604">
    <property type="entry name" value="Polyketide_cyc2"/>
    <property type="match status" value="1"/>
</dbReference>
<name>A0A371PZ82_STRIH</name>
<dbReference type="AlphaFoldDB" id="A0A371PZ82"/>
<evidence type="ECO:0000313" key="2">
    <source>
        <dbReference type="Proteomes" id="UP000262477"/>
    </source>
</evidence>
<proteinExistence type="predicted"/>
<protein>
    <submittedName>
        <fullName evidence="1">SRPBCC family protein</fullName>
    </submittedName>
</protein>
<dbReference type="InterPro" id="IPR019587">
    <property type="entry name" value="Polyketide_cyclase/dehydratase"/>
</dbReference>
<dbReference type="InterPro" id="IPR023393">
    <property type="entry name" value="START-like_dom_sf"/>
</dbReference>
<comment type="caution">
    <text evidence="1">The sequence shown here is derived from an EMBL/GenBank/DDBJ whole genome shotgun (WGS) entry which is preliminary data.</text>
</comment>
<dbReference type="Proteomes" id="UP000262477">
    <property type="component" value="Unassembled WGS sequence"/>
</dbReference>
<organism evidence="1 2">
    <name type="scientific">Streptomyces inhibens</name>
    <dbReference type="NCBI Taxonomy" id="2293571"/>
    <lineage>
        <taxon>Bacteria</taxon>
        <taxon>Bacillati</taxon>
        <taxon>Actinomycetota</taxon>
        <taxon>Actinomycetes</taxon>
        <taxon>Kitasatosporales</taxon>
        <taxon>Streptomycetaceae</taxon>
        <taxon>Streptomyces</taxon>
    </lineage>
</organism>
<dbReference type="CDD" id="cd07812">
    <property type="entry name" value="SRPBCC"/>
    <property type="match status" value="1"/>
</dbReference>
<gene>
    <name evidence="1" type="ORF">DY245_24545</name>
</gene>
<dbReference type="EMBL" id="QUAC01000198">
    <property type="protein sequence ID" value="REK87798.1"/>
    <property type="molecule type" value="Genomic_DNA"/>
</dbReference>
<reference evidence="1 2" key="1">
    <citation type="submission" date="2018-08" db="EMBL/GenBank/DDBJ databases">
        <title>Streptomyces NEAU-D10 sp. nov., a novel Actinomycete isolated from soil.</title>
        <authorList>
            <person name="Jin L."/>
        </authorList>
    </citation>
    <scope>NUCLEOTIDE SEQUENCE [LARGE SCALE GENOMIC DNA]</scope>
    <source>
        <strain evidence="1 2">NEAU-D10</strain>
    </source>
</reference>
<keyword evidence="2" id="KW-1185">Reference proteome</keyword>
<sequence length="151" mass="16650">MAVRHQLIKRSPEALWAVLADGSRYADWVVGTAHSRPVDDNWPEVGSAIEYTVRLGPWDLTGHTVVRHSSPPRELELEVDSGRLGTVRIAIEVRSWGEDSLVIVDEHPLRGPAGRLHNAGLEFLLQLRHRSMLSRLAAVAENAPHGAHTGP</sequence>
<dbReference type="Gene3D" id="3.30.530.20">
    <property type="match status" value="1"/>
</dbReference>
<dbReference type="SUPFAM" id="SSF55961">
    <property type="entry name" value="Bet v1-like"/>
    <property type="match status" value="1"/>
</dbReference>
<evidence type="ECO:0000313" key="1">
    <source>
        <dbReference type="EMBL" id="REK87798.1"/>
    </source>
</evidence>
<dbReference type="OrthoDB" id="4483486at2"/>